<evidence type="ECO:0000313" key="2">
    <source>
        <dbReference type="EMBL" id="KAK2181577.1"/>
    </source>
</evidence>
<gene>
    <name evidence="2" type="ORF">NP493_393g05058</name>
</gene>
<keyword evidence="3" id="KW-1185">Reference proteome</keyword>
<dbReference type="Proteomes" id="UP001209878">
    <property type="component" value="Unassembled WGS sequence"/>
</dbReference>
<keyword evidence="1" id="KW-0472">Membrane</keyword>
<proteinExistence type="predicted"/>
<organism evidence="2 3">
    <name type="scientific">Ridgeia piscesae</name>
    <name type="common">Tubeworm</name>
    <dbReference type="NCBI Taxonomy" id="27915"/>
    <lineage>
        <taxon>Eukaryota</taxon>
        <taxon>Metazoa</taxon>
        <taxon>Spiralia</taxon>
        <taxon>Lophotrochozoa</taxon>
        <taxon>Annelida</taxon>
        <taxon>Polychaeta</taxon>
        <taxon>Sedentaria</taxon>
        <taxon>Canalipalpata</taxon>
        <taxon>Sabellida</taxon>
        <taxon>Siboglinidae</taxon>
        <taxon>Ridgeia</taxon>
    </lineage>
</organism>
<feature type="transmembrane region" description="Helical" evidence="1">
    <location>
        <begin position="93"/>
        <end position="114"/>
    </location>
</feature>
<accession>A0AAD9L2I9</accession>
<evidence type="ECO:0000256" key="1">
    <source>
        <dbReference type="SAM" id="Phobius"/>
    </source>
</evidence>
<evidence type="ECO:0000313" key="3">
    <source>
        <dbReference type="Proteomes" id="UP001209878"/>
    </source>
</evidence>
<dbReference type="AlphaFoldDB" id="A0AAD9L2I9"/>
<dbReference type="EMBL" id="JAODUO010000392">
    <property type="protein sequence ID" value="KAK2181577.1"/>
    <property type="molecule type" value="Genomic_DNA"/>
</dbReference>
<name>A0AAD9L2I9_RIDPI</name>
<reference evidence="2" key="1">
    <citation type="journal article" date="2023" name="Mol. Biol. Evol.">
        <title>Third-Generation Sequencing Reveals the Adaptive Role of the Epigenome in Three Deep-Sea Polychaetes.</title>
        <authorList>
            <person name="Perez M."/>
            <person name="Aroh O."/>
            <person name="Sun Y."/>
            <person name="Lan Y."/>
            <person name="Juniper S.K."/>
            <person name="Young C.R."/>
            <person name="Angers B."/>
            <person name="Qian P.Y."/>
        </authorList>
    </citation>
    <scope>NUCLEOTIDE SEQUENCE</scope>
    <source>
        <strain evidence="2">R07B-5</strain>
    </source>
</reference>
<comment type="caution">
    <text evidence="2">The sequence shown here is derived from an EMBL/GenBank/DDBJ whole genome shotgun (WGS) entry which is preliminary data.</text>
</comment>
<keyword evidence="1" id="KW-1133">Transmembrane helix</keyword>
<keyword evidence="1" id="KW-0812">Transmembrane</keyword>
<sequence>MVEVRISLCLHCVPGKSSYITLNAAQHCNVFVQHCRPIILYKTVCSVLCTTLYMHIAQCLFHCAYYNIYVQYVALYNTYNVQMCEACHFRHNLLYILCLIKLCTIYSYAFYWTLP</sequence>
<protein>
    <submittedName>
        <fullName evidence="2">Uncharacterized protein</fullName>
    </submittedName>
</protein>